<reference evidence="2" key="1">
    <citation type="submission" date="2010-08" db="EMBL/GenBank/DDBJ databases">
        <authorList>
            <consortium name="Caenorhabditis japonica Sequencing Consortium"/>
            <person name="Wilson R.K."/>
        </authorList>
    </citation>
    <scope>NUCLEOTIDE SEQUENCE [LARGE SCALE GENOMIC DNA]</scope>
    <source>
        <strain evidence="2">DF5081</strain>
    </source>
</reference>
<keyword evidence="2" id="KW-1185">Reference proteome</keyword>
<dbReference type="Gene3D" id="3.40.50.720">
    <property type="entry name" value="NAD(P)-binding Rossmann-like Domain"/>
    <property type="match status" value="1"/>
</dbReference>
<proteinExistence type="predicted"/>
<dbReference type="InterPro" id="IPR011032">
    <property type="entry name" value="GroES-like_sf"/>
</dbReference>
<dbReference type="PANTHER" id="PTHR43205">
    <property type="entry name" value="PROSTAGLANDIN REDUCTASE"/>
    <property type="match status" value="1"/>
</dbReference>
<name>A0A8R1EHA2_CAEJA</name>
<protein>
    <recommendedName>
        <fullName evidence="3">15-oxoprostaglandin 13-reductase</fullName>
    </recommendedName>
</protein>
<dbReference type="EnsemblMetazoa" id="CJA33592.1">
    <property type="protein sequence ID" value="CJA33592.1"/>
    <property type="gene ID" value="WBGene00209439"/>
</dbReference>
<dbReference type="Proteomes" id="UP000005237">
    <property type="component" value="Unassembled WGS sequence"/>
</dbReference>
<dbReference type="SUPFAM" id="SSF50129">
    <property type="entry name" value="GroES-like"/>
    <property type="match status" value="1"/>
</dbReference>
<evidence type="ECO:0000313" key="1">
    <source>
        <dbReference type="EnsemblMetazoa" id="CJA33592.1"/>
    </source>
</evidence>
<organism evidence="1 2">
    <name type="scientific">Caenorhabditis japonica</name>
    <dbReference type="NCBI Taxonomy" id="281687"/>
    <lineage>
        <taxon>Eukaryota</taxon>
        <taxon>Metazoa</taxon>
        <taxon>Ecdysozoa</taxon>
        <taxon>Nematoda</taxon>
        <taxon>Chromadorea</taxon>
        <taxon>Rhabditida</taxon>
        <taxon>Rhabditina</taxon>
        <taxon>Rhabditomorpha</taxon>
        <taxon>Rhabditoidea</taxon>
        <taxon>Rhabditidae</taxon>
        <taxon>Peloderinae</taxon>
        <taxon>Caenorhabditis</taxon>
    </lineage>
</organism>
<dbReference type="GO" id="GO:0006693">
    <property type="term" value="P:prostaglandin metabolic process"/>
    <property type="evidence" value="ECO:0007669"/>
    <property type="project" value="TreeGrafter"/>
</dbReference>
<accession>A0A8R1EHA2</accession>
<dbReference type="AlphaFoldDB" id="A0A8R1EHA2"/>
<dbReference type="GO" id="GO:0047522">
    <property type="term" value="F:15-oxoprostaglandin 13-reductase [NAD(P)+] activity"/>
    <property type="evidence" value="ECO:0007669"/>
    <property type="project" value="TreeGrafter"/>
</dbReference>
<evidence type="ECO:0000313" key="2">
    <source>
        <dbReference type="Proteomes" id="UP000005237"/>
    </source>
</evidence>
<sequence length="102" mass="11622">MNPGGRVVLCGQIAVYNTDLPYPPPLPEKTVRILEEKAIQRERYLVLTYKDEMDEAIAQLSEWLQQDKIKVKETIYEGLLSAPSAFVDMMIGKNIGKMLIRP</sequence>
<reference evidence="1" key="2">
    <citation type="submission" date="2022-06" db="UniProtKB">
        <authorList>
            <consortium name="EnsemblMetazoa"/>
        </authorList>
    </citation>
    <scope>IDENTIFICATION</scope>
    <source>
        <strain evidence="1">DF5081</strain>
    </source>
</reference>
<dbReference type="InterPro" id="IPR045010">
    <property type="entry name" value="MDR_fam"/>
</dbReference>
<dbReference type="PANTHER" id="PTHR43205:SF5">
    <property type="entry name" value="PROSTAGLANDIN REDUCTASE 2"/>
    <property type="match status" value="1"/>
</dbReference>
<evidence type="ECO:0008006" key="3">
    <source>
        <dbReference type="Google" id="ProtNLM"/>
    </source>
</evidence>